<comment type="subcellular location">
    <subcellularLocation>
        <location evidence="1">Nucleus</location>
        <location evidence="1">Nucleolus</location>
    </subcellularLocation>
</comment>
<feature type="domain" description="Ribosomal protein eL8/eL30/eS12/Gadd45" evidence="2">
    <location>
        <begin position="26"/>
        <end position="89"/>
    </location>
</feature>
<accession>A0A3L8DF31</accession>
<dbReference type="GO" id="GO:0031429">
    <property type="term" value="C:box H/ACA snoRNP complex"/>
    <property type="evidence" value="ECO:0007669"/>
    <property type="project" value="UniProtKB-UniRule"/>
</dbReference>
<keyword evidence="1" id="KW-0539">Nucleus</keyword>
<dbReference type="Proteomes" id="UP000279307">
    <property type="component" value="Chromosome 9"/>
</dbReference>
<comment type="caution">
    <text evidence="3">The sequence shown here is derived from an EMBL/GenBank/DDBJ whole genome shotgun (WGS) entry which is preliminary data.</text>
</comment>
<evidence type="ECO:0000313" key="4">
    <source>
        <dbReference type="Proteomes" id="UP000279307"/>
    </source>
</evidence>
<proteinExistence type="inferred from homology"/>
<dbReference type="InterPro" id="IPR029064">
    <property type="entry name" value="Ribosomal_eL30-like_sf"/>
</dbReference>
<evidence type="ECO:0000313" key="3">
    <source>
        <dbReference type="EMBL" id="RLU18931.1"/>
    </source>
</evidence>
<comment type="similarity">
    <text evidence="1">Belongs to the eukaryotic ribosomal protein eL8 family.</text>
</comment>
<dbReference type="SUPFAM" id="SSF55315">
    <property type="entry name" value="L30e-like"/>
    <property type="match status" value="1"/>
</dbReference>
<dbReference type="PRINTS" id="PR00883">
    <property type="entry name" value="NUCLEARHMG"/>
</dbReference>
<dbReference type="Pfam" id="PF01248">
    <property type="entry name" value="Ribosomal_L7Ae"/>
    <property type="match status" value="1"/>
</dbReference>
<evidence type="ECO:0000259" key="2">
    <source>
        <dbReference type="Pfam" id="PF01248"/>
    </source>
</evidence>
<dbReference type="AlphaFoldDB" id="A0A3L8DF31"/>
<name>A0A3L8DF31_OOCBI</name>
<dbReference type="InterPro" id="IPR004038">
    <property type="entry name" value="Ribosomal_eL8/eL30/eS12/Gad45"/>
</dbReference>
<dbReference type="OrthoDB" id="1924699at2759"/>
<dbReference type="EMBL" id="QOIP01000009">
    <property type="protein sequence ID" value="RLU18931.1"/>
    <property type="molecule type" value="Genomic_DNA"/>
</dbReference>
<dbReference type="GO" id="GO:0000398">
    <property type="term" value="P:mRNA splicing, via spliceosome"/>
    <property type="evidence" value="ECO:0007669"/>
    <property type="project" value="UniProtKB-UniRule"/>
</dbReference>
<comment type="function">
    <text evidence="1">Common component of the spliceosome and rRNA processing machinery.</text>
</comment>
<evidence type="ECO:0000256" key="1">
    <source>
        <dbReference type="RuleBase" id="RU366039"/>
    </source>
</evidence>
<dbReference type="GO" id="GO:0031120">
    <property type="term" value="P:snRNA pseudouridine synthesis"/>
    <property type="evidence" value="ECO:0007669"/>
    <property type="project" value="UniProtKB-UniRule"/>
</dbReference>
<keyword evidence="1" id="KW-0687">Ribonucleoprotein</keyword>
<reference evidence="3 4" key="1">
    <citation type="journal article" date="2018" name="Genome Res.">
        <title>The genomic architecture and molecular evolution of ant odorant receptors.</title>
        <authorList>
            <person name="McKenzie S.K."/>
            <person name="Kronauer D.J.C."/>
        </authorList>
    </citation>
    <scope>NUCLEOTIDE SEQUENCE [LARGE SCALE GENOMIC DNA]</scope>
    <source>
        <strain evidence="3">Clonal line C1</strain>
    </source>
</reference>
<comment type="function">
    <text evidence="1">Required for ribosome biogenesis. Part of a complex which catalyzes pseudouridylation of rRNA. This involves the isomerization of uridine such that the ribose is subsequently attached to C5, instead of the normal N1. Pseudouridine ('psi') residues may serve to stabilize the conformation of rRNAs.</text>
</comment>
<dbReference type="InterPro" id="IPR002415">
    <property type="entry name" value="H/ACA_rnp_Nhp2-like"/>
</dbReference>
<protein>
    <recommendedName>
        <fullName evidence="1">H/ACA ribonucleoprotein complex subunit 2</fullName>
    </recommendedName>
    <alternativeName>
        <fullName evidence="1">Nucleolar protein family A member 2</fullName>
    </alternativeName>
</protein>
<dbReference type="Gene3D" id="3.30.1330.30">
    <property type="match status" value="1"/>
</dbReference>
<organism evidence="3 4">
    <name type="scientific">Ooceraea biroi</name>
    <name type="common">Clonal raider ant</name>
    <name type="synonym">Cerapachys biroi</name>
    <dbReference type="NCBI Taxonomy" id="2015173"/>
    <lineage>
        <taxon>Eukaryota</taxon>
        <taxon>Metazoa</taxon>
        <taxon>Ecdysozoa</taxon>
        <taxon>Arthropoda</taxon>
        <taxon>Hexapoda</taxon>
        <taxon>Insecta</taxon>
        <taxon>Pterygota</taxon>
        <taxon>Neoptera</taxon>
        <taxon>Endopterygota</taxon>
        <taxon>Hymenoptera</taxon>
        <taxon>Apocrita</taxon>
        <taxon>Aculeata</taxon>
        <taxon>Formicoidea</taxon>
        <taxon>Formicidae</taxon>
        <taxon>Dorylinae</taxon>
        <taxon>Ooceraea</taxon>
    </lineage>
</organism>
<keyword evidence="1" id="KW-0694">RNA-binding</keyword>
<dbReference type="GO" id="GO:0003723">
    <property type="term" value="F:RNA binding"/>
    <property type="evidence" value="ECO:0007669"/>
    <property type="project" value="UniProtKB-UniRule"/>
</dbReference>
<gene>
    <name evidence="3" type="ORF">DMN91_009289</name>
</gene>
<sequence length="109" mass="12468">MTDLESTGLANPKVFPLANETLSSRIFNTVQKAKTHSQLKTGAYETTKTLYRKKQAWFIVIAADAKRSTIRHLLFICEKKSVPYVFVKGDIRTNMRRTKPSDNLLHVNK</sequence>